<dbReference type="BioCyc" id="CNIT1237085:G1324-3060-MONOMER"/>
<reference evidence="3 4" key="1">
    <citation type="journal article" date="2012" name="Environ. Microbiol.">
        <title>The genome of the ammonia-oxidizing Candidatus Nitrososphaera gargensis: insights into metabolic versatility and environmental adaptations.</title>
        <authorList>
            <person name="Spang A."/>
            <person name="Poehlein A."/>
            <person name="Offre P."/>
            <person name="Zumbragel S."/>
            <person name="Haider S."/>
            <person name="Rychlik N."/>
            <person name="Nowka B."/>
            <person name="Schmeisser C."/>
            <person name="Lebedeva E.V."/>
            <person name="Rattei T."/>
            <person name="Bohm C."/>
            <person name="Schmid M."/>
            <person name="Galushko A."/>
            <person name="Hatzenpichler R."/>
            <person name="Weinmaier T."/>
            <person name="Daniel R."/>
            <person name="Schleper C."/>
            <person name="Spieck E."/>
            <person name="Streit W."/>
            <person name="Wagner M."/>
        </authorList>
    </citation>
    <scope>NUCLEOTIDE SEQUENCE [LARGE SCALE GENOMIC DNA]</scope>
    <source>
        <strain evidence="4">Ga9.2</strain>
    </source>
</reference>
<organism evidence="3 4">
    <name type="scientific">Nitrososphaera gargensis (strain Ga9.2)</name>
    <dbReference type="NCBI Taxonomy" id="1237085"/>
    <lineage>
        <taxon>Archaea</taxon>
        <taxon>Nitrososphaerota</taxon>
        <taxon>Nitrososphaeria</taxon>
        <taxon>Nitrososphaerales</taxon>
        <taxon>Nitrososphaeraceae</taxon>
        <taxon>Nitrososphaera</taxon>
    </lineage>
</organism>
<dbReference type="GeneID" id="13796870"/>
<proteinExistence type="predicted"/>
<dbReference type="Proteomes" id="UP000008037">
    <property type="component" value="Chromosome"/>
</dbReference>
<evidence type="ECO:0000313" key="3">
    <source>
        <dbReference type="EMBL" id="AFU59976.1"/>
    </source>
</evidence>
<dbReference type="PROSITE" id="PS00028">
    <property type="entry name" value="ZINC_FINGER_C2H2_1"/>
    <property type="match status" value="1"/>
</dbReference>
<dbReference type="EMBL" id="CP002408">
    <property type="protein sequence ID" value="AFU59976.1"/>
    <property type="molecule type" value="Genomic_DNA"/>
</dbReference>
<evidence type="ECO:0000313" key="4">
    <source>
        <dbReference type="Proteomes" id="UP000008037"/>
    </source>
</evidence>
<protein>
    <submittedName>
        <fullName evidence="3">Zinc finger C2H2 domain-containing protein</fullName>
    </submittedName>
</protein>
<name>K0IF39_NITGG</name>
<evidence type="ECO:0000259" key="2">
    <source>
        <dbReference type="PROSITE" id="PS50157"/>
    </source>
</evidence>
<keyword evidence="4" id="KW-1185">Reference proteome</keyword>
<dbReference type="HOGENOM" id="CLU_2784242_0_0_2"/>
<dbReference type="AlphaFoldDB" id="K0IF39"/>
<feature type="region of interest" description="Disordered" evidence="1">
    <location>
        <begin position="24"/>
        <end position="68"/>
    </location>
</feature>
<feature type="compositionally biased region" description="Basic and acidic residues" evidence="1">
    <location>
        <begin position="48"/>
        <end position="68"/>
    </location>
</feature>
<dbReference type="SMART" id="SM00355">
    <property type="entry name" value="ZnF_C2H2"/>
    <property type="match status" value="1"/>
</dbReference>
<accession>K0IF39</accession>
<evidence type="ECO:0000256" key="1">
    <source>
        <dbReference type="SAM" id="MobiDB-lite"/>
    </source>
</evidence>
<dbReference type="KEGG" id="nga:Ngar_c30600"/>
<dbReference type="InParanoid" id="K0IF39"/>
<dbReference type="InterPro" id="IPR013087">
    <property type="entry name" value="Znf_C2H2_type"/>
</dbReference>
<feature type="domain" description="C2H2-type" evidence="2">
    <location>
        <begin position="8"/>
        <end position="32"/>
    </location>
</feature>
<dbReference type="PROSITE" id="PS50157">
    <property type="entry name" value="ZINC_FINGER_C2H2_2"/>
    <property type="match status" value="1"/>
</dbReference>
<dbReference type="RefSeq" id="WP_015020510.1">
    <property type="nucleotide sequence ID" value="NC_018719.1"/>
</dbReference>
<sequence length="68" mass="7634">MVDTTETISCPICDIPFDTRDELERHSRKTHATITTKEATPKGSTPAMEERVQSRTEEKGKGETPEQT</sequence>
<gene>
    <name evidence="3" type="ordered locus">Ngar_c30600</name>
</gene>